<name>A0A2T4TW21_9BACT</name>
<dbReference type="EMBL" id="NVQC01000026">
    <property type="protein sequence ID" value="PTL35312.1"/>
    <property type="molecule type" value="Genomic_DNA"/>
</dbReference>
<evidence type="ECO:0000313" key="1">
    <source>
        <dbReference type="EMBL" id="PTL35312.1"/>
    </source>
</evidence>
<dbReference type="Proteomes" id="UP000241436">
    <property type="component" value="Unassembled WGS sequence"/>
</dbReference>
<proteinExistence type="predicted"/>
<protein>
    <submittedName>
        <fullName evidence="1">Four helix bundle protein</fullName>
    </submittedName>
</protein>
<keyword evidence="2" id="KW-1185">Reference proteome</keyword>
<evidence type="ECO:0000313" key="2">
    <source>
        <dbReference type="Proteomes" id="UP000241436"/>
    </source>
</evidence>
<reference evidence="2" key="2">
    <citation type="journal article" date="2018" name="Environ. Microbiol.">
        <title>Bloom of a denitrifying methanotroph, 'Candidatus Methylomirabilis limnetica', in a deep stratified lake.</title>
        <authorList>
            <person name="Graf J.S."/>
            <person name="Mayr M.J."/>
            <person name="Marchant H.K."/>
            <person name="Tienken D."/>
            <person name="Hach P.F."/>
            <person name="Brand A."/>
            <person name="Schubert C.J."/>
            <person name="Kuypers M.M."/>
            <person name="Milucka J."/>
        </authorList>
    </citation>
    <scope>NUCLEOTIDE SEQUENCE [LARGE SCALE GENOMIC DNA]</scope>
    <source>
        <strain evidence="2">Zug</strain>
    </source>
</reference>
<dbReference type="RefSeq" id="WP_107563323.1">
    <property type="nucleotide sequence ID" value="NZ_NVQC01000026.1"/>
</dbReference>
<organism evidence="1 2">
    <name type="scientific">Candidatus Methylomirabilis limnetica</name>
    <dbReference type="NCBI Taxonomy" id="2033718"/>
    <lineage>
        <taxon>Bacteria</taxon>
        <taxon>Candidatus Methylomirabilota</taxon>
        <taxon>Candidatus Methylomirabilia</taxon>
        <taxon>Candidatus Methylomirabilales</taxon>
        <taxon>Candidatus Methylomirabilaceae</taxon>
        <taxon>Candidatus Methylomirabilis</taxon>
    </lineage>
</organism>
<comment type="caution">
    <text evidence="1">The sequence shown here is derived from an EMBL/GenBank/DDBJ whole genome shotgun (WGS) entry which is preliminary data.</text>
</comment>
<sequence length="121" mass="13935">MRSPATRFEDLVVWQKAHQFVLAAYRLSWTFPRTEAYGLSSQFRRAAVSVAANIAEGFKKRGTEDKLRFYNIAQGSLEESRYYLILTMDLDYGDVSKLIPLLEEVSKLLEAYSRTIRNSDS</sequence>
<dbReference type="AlphaFoldDB" id="A0A2T4TW21"/>
<dbReference type="InterPro" id="IPR036583">
    <property type="entry name" value="23S_rRNA_IVS_sf"/>
</dbReference>
<dbReference type="NCBIfam" id="TIGR02436">
    <property type="entry name" value="four helix bundle protein"/>
    <property type="match status" value="1"/>
</dbReference>
<dbReference type="SUPFAM" id="SSF158446">
    <property type="entry name" value="IVS-encoded protein-like"/>
    <property type="match status" value="1"/>
</dbReference>
<reference evidence="1 2" key="1">
    <citation type="submission" date="2017-09" db="EMBL/GenBank/DDBJ databases">
        <title>Bloom of a denitrifying methanotroph, Candidatus Methylomirabilis limnetica, in a deep stratified lake.</title>
        <authorList>
            <person name="Graf J.S."/>
            <person name="Marchant H.K."/>
            <person name="Tienken D."/>
            <person name="Hach P.F."/>
            <person name="Brand A."/>
            <person name="Schubert C.J."/>
            <person name="Kuypers M.M."/>
            <person name="Milucka J."/>
        </authorList>
    </citation>
    <scope>NUCLEOTIDE SEQUENCE [LARGE SCALE GENOMIC DNA]</scope>
    <source>
        <strain evidence="1 2">Zug</strain>
    </source>
</reference>
<dbReference type="Gene3D" id="1.20.1440.60">
    <property type="entry name" value="23S rRNA-intervening sequence"/>
    <property type="match status" value="1"/>
</dbReference>
<dbReference type="PANTHER" id="PTHR38471">
    <property type="entry name" value="FOUR HELIX BUNDLE PROTEIN"/>
    <property type="match status" value="1"/>
</dbReference>
<gene>
    <name evidence="1" type="ORF">CLG94_10420</name>
</gene>
<dbReference type="CDD" id="cd16377">
    <property type="entry name" value="23S_rRNA_IVP_like"/>
    <property type="match status" value="1"/>
</dbReference>
<dbReference type="PANTHER" id="PTHR38471:SF2">
    <property type="entry name" value="FOUR HELIX BUNDLE PROTEIN"/>
    <property type="match status" value="1"/>
</dbReference>
<dbReference type="OrthoDB" id="160990at2"/>
<accession>A0A2T4TW21</accession>
<dbReference type="Pfam" id="PF05635">
    <property type="entry name" value="23S_rRNA_IVP"/>
    <property type="match status" value="1"/>
</dbReference>
<dbReference type="InterPro" id="IPR012657">
    <property type="entry name" value="23S_rRNA-intervening_sequence"/>
</dbReference>